<sequence length="85" mass="9932">MYISAFQKPSLTSSLITWIKSQIENFLELFSKQICFINFDSDIYSNSMKIIKEQCKILNDLGIDMSFLFQNFEDNLKKKTESSNS</sequence>
<keyword evidence="3" id="KW-1185">Reference proteome</keyword>
<dbReference type="InterPro" id="IPR016159">
    <property type="entry name" value="Cullin_repeat-like_dom_sf"/>
</dbReference>
<dbReference type="AlphaFoldDB" id="A0A899G1Q7"/>
<evidence type="ECO:0000313" key="3">
    <source>
        <dbReference type="Proteomes" id="UP000663699"/>
    </source>
</evidence>
<dbReference type="SUPFAM" id="SSF74788">
    <property type="entry name" value="Cullin repeat-like"/>
    <property type="match status" value="1"/>
</dbReference>
<dbReference type="Proteomes" id="UP000663699">
    <property type="component" value="Chromosome 13"/>
</dbReference>
<evidence type="ECO:0000259" key="1">
    <source>
        <dbReference type="Pfam" id="PF16528"/>
    </source>
</evidence>
<feature type="domain" description="Exocyst component Exo84 C-terminal" evidence="1">
    <location>
        <begin position="2"/>
        <end position="65"/>
    </location>
</feature>
<evidence type="ECO:0000313" key="2">
    <source>
        <dbReference type="EMBL" id="QSL66703.1"/>
    </source>
</evidence>
<protein>
    <recommendedName>
        <fullName evidence="1">Exocyst component Exo84 C-terminal domain-containing protein</fullName>
    </recommendedName>
</protein>
<dbReference type="InterPro" id="IPR042560">
    <property type="entry name" value="Exo84_C_2"/>
</dbReference>
<dbReference type="Pfam" id="PF16528">
    <property type="entry name" value="Exo84_C"/>
    <property type="match status" value="1"/>
</dbReference>
<dbReference type="EMBL" id="CP054544">
    <property type="protein sequence ID" value="QSL66703.1"/>
    <property type="molecule type" value="Genomic_DNA"/>
</dbReference>
<accession>A0A899G1Q7</accession>
<proteinExistence type="predicted"/>
<dbReference type="Gene3D" id="1.20.58.1220">
    <property type="entry name" value="Exo84p, C-terminal helical domain"/>
    <property type="match status" value="1"/>
</dbReference>
<dbReference type="InterPro" id="IPR032403">
    <property type="entry name" value="Exo84_C"/>
</dbReference>
<gene>
    <name evidence="2" type="ORF">MERGE_001087</name>
</gene>
<dbReference type="OrthoDB" id="642193at2759"/>
<name>A0A899G1Q7_9ASCO</name>
<organism evidence="2 3">
    <name type="scientific">Pneumocystis wakefieldiae</name>
    <dbReference type="NCBI Taxonomy" id="38082"/>
    <lineage>
        <taxon>Eukaryota</taxon>
        <taxon>Fungi</taxon>
        <taxon>Dikarya</taxon>
        <taxon>Ascomycota</taxon>
        <taxon>Taphrinomycotina</taxon>
        <taxon>Pneumocystomycetes</taxon>
        <taxon>Pneumocystaceae</taxon>
        <taxon>Pneumocystis</taxon>
    </lineage>
</organism>
<reference evidence="2" key="1">
    <citation type="submission" date="2020-06" db="EMBL/GenBank/DDBJ databases">
        <title>Genomes of multiple members of Pneumocystis genus reveal paths to human pathogen Pneumocystis jirovecii.</title>
        <authorList>
            <person name="Cisse O.H."/>
            <person name="Ma L."/>
            <person name="Dekker J."/>
            <person name="Khil P."/>
            <person name="Jo J."/>
            <person name="Brenchley J."/>
            <person name="Blair R."/>
            <person name="Pahar B."/>
            <person name="Chabe M."/>
            <person name="Van Rompay K.A."/>
            <person name="Keesler R."/>
            <person name="Sukura A."/>
            <person name="Hirsch V."/>
            <person name="Kutty G."/>
            <person name="Liu Y."/>
            <person name="Peng L."/>
            <person name="Chen J."/>
            <person name="Song J."/>
            <person name="Weissenbacher-Lang C."/>
            <person name="Xu J."/>
            <person name="Upham N.S."/>
            <person name="Stajich J.E."/>
            <person name="Cuomo C.A."/>
            <person name="Cushion M.T."/>
            <person name="Kovacs J.A."/>
        </authorList>
    </citation>
    <scope>NUCLEOTIDE SEQUENCE</scope>
    <source>
        <strain evidence="2">2A</strain>
    </source>
</reference>